<keyword evidence="1" id="KW-0812">Transmembrane</keyword>
<keyword evidence="1" id="KW-1133">Transmembrane helix</keyword>
<dbReference type="RefSeq" id="WP_186919573.1">
    <property type="nucleotide sequence ID" value="NZ_JACOPQ010000009.1"/>
</dbReference>
<keyword evidence="1" id="KW-0472">Membrane</keyword>
<comment type="caution">
    <text evidence="3">The sequence shown here is derived from an EMBL/GenBank/DDBJ whole genome shotgun (WGS) entry which is preliminary data.</text>
</comment>
<sequence>MAAESFWSAVSSLTTTPISFLYILVLTDRWRYPPRRRRILLAALLTAAMALQCLCLLLMEDTMAAKYAANFVSVVFCPLALLLASPWRHGRVLFILATGACLSNVCTMLLSFFGLPYSPERVALKLLLNGGVLLLFYFLFRPRFFDVLQTQAGSWYWLSLLPAAFCTCFATMLPHQYDRGAYRYLIPLLVLLGLLVMWTYTGITSFFSIMTAQHRSRRDNALLATRMAAARRQNEARRRESARDRDEREDMLRFLARLSRLLEAGRPDEALGLVEGMNDRLTARRPETRRFTADPLLNAVLDYYWEWAGEAGVSLSIQFQLPPHFPLDCSGLAVVLSNALENAMHACQELPREARRIELIGRSTPGQFFLSITNTCRGPVELDPATGRPISRREGHGYGTKSIAAFAAAHDAALQYSADSGSFSLRMLL</sequence>
<name>A0A8J6JP95_9FIRM</name>
<feature type="transmembrane region" description="Helical" evidence="1">
    <location>
        <begin position="152"/>
        <end position="172"/>
    </location>
</feature>
<feature type="domain" description="Sensor histidine kinase NatK-like C-terminal" evidence="2">
    <location>
        <begin position="331"/>
        <end position="429"/>
    </location>
</feature>
<evidence type="ECO:0000259" key="2">
    <source>
        <dbReference type="Pfam" id="PF14501"/>
    </source>
</evidence>
<dbReference type="Gene3D" id="3.30.565.10">
    <property type="entry name" value="Histidine kinase-like ATPase, C-terminal domain"/>
    <property type="match status" value="1"/>
</dbReference>
<dbReference type="InterPro" id="IPR032834">
    <property type="entry name" value="NatK-like_C"/>
</dbReference>
<keyword evidence="4" id="KW-1185">Reference proteome</keyword>
<dbReference type="GO" id="GO:0016301">
    <property type="term" value="F:kinase activity"/>
    <property type="evidence" value="ECO:0007669"/>
    <property type="project" value="UniProtKB-KW"/>
</dbReference>
<keyword evidence="3" id="KW-0418">Kinase</keyword>
<feature type="transmembrane region" description="Helical" evidence="1">
    <location>
        <begin position="6"/>
        <end position="27"/>
    </location>
</feature>
<dbReference type="Proteomes" id="UP000607645">
    <property type="component" value="Unassembled WGS sequence"/>
</dbReference>
<feature type="transmembrane region" description="Helical" evidence="1">
    <location>
        <begin position="122"/>
        <end position="140"/>
    </location>
</feature>
<feature type="transmembrane region" description="Helical" evidence="1">
    <location>
        <begin position="65"/>
        <end position="85"/>
    </location>
</feature>
<dbReference type="SUPFAM" id="SSF55874">
    <property type="entry name" value="ATPase domain of HSP90 chaperone/DNA topoisomerase II/histidine kinase"/>
    <property type="match status" value="1"/>
</dbReference>
<protein>
    <submittedName>
        <fullName evidence="3">Sensor histidine kinase</fullName>
    </submittedName>
</protein>
<proteinExistence type="predicted"/>
<evidence type="ECO:0000313" key="4">
    <source>
        <dbReference type="Proteomes" id="UP000607645"/>
    </source>
</evidence>
<dbReference type="EMBL" id="JACOPQ010000009">
    <property type="protein sequence ID" value="MBC5737775.1"/>
    <property type="molecule type" value="Genomic_DNA"/>
</dbReference>
<dbReference type="Pfam" id="PF14501">
    <property type="entry name" value="HATPase_c_5"/>
    <property type="match status" value="1"/>
</dbReference>
<gene>
    <name evidence="3" type="ORF">H8S62_12235</name>
</gene>
<evidence type="ECO:0000256" key="1">
    <source>
        <dbReference type="SAM" id="Phobius"/>
    </source>
</evidence>
<accession>A0A8J6JP95</accession>
<dbReference type="CDD" id="cd16935">
    <property type="entry name" value="HATPase_AgrC-ComD-like"/>
    <property type="match status" value="1"/>
</dbReference>
<dbReference type="InterPro" id="IPR036890">
    <property type="entry name" value="HATPase_C_sf"/>
</dbReference>
<reference evidence="3" key="1">
    <citation type="submission" date="2020-08" db="EMBL/GenBank/DDBJ databases">
        <title>Genome public.</title>
        <authorList>
            <person name="Liu C."/>
            <person name="Sun Q."/>
        </authorList>
    </citation>
    <scope>NUCLEOTIDE SEQUENCE</scope>
    <source>
        <strain evidence="3">NSJ-52</strain>
    </source>
</reference>
<keyword evidence="3" id="KW-0808">Transferase</keyword>
<organism evidence="3 4">
    <name type="scientific">Lawsonibacter faecis</name>
    <dbReference type="NCBI Taxonomy" id="2763052"/>
    <lineage>
        <taxon>Bacteria</taxon>
        <taxon>Bacillati</taxon>
        <taxon>Bacillota</taxon>
        <taxon>Clostridia</taxon>
        <taxon>Eubacteriales</taxon>
        <taxon>Oscillospiraceae</taxon>
        <taxon>Lawsonibacter</taxon>
    </lineage>
</organism>
<dbReference type="AlphaFoldDB" id="A0A8J6JP95"/>
<feature type="transmembrane region" description="Helical" evidence="1">
    <location>
        <begin position="92"/>
        <end position="116"/>
    </location>
</feature>
<evidence type="ECO:0000313" key="3">
    <source>
        <dbReference type="EMBL" id="MBC5737775.1"/>
    </source>
</evidence>
<feature type="transmembrane region" description="Helical" evidence="1">
    <location>
        <begin position="39"/>
        <end position="59"/>
    </location>
</feature>
<feature type="transmembrane region" description="Helical" evidence="1">
    <location>
        <begin position="184"/>
        <end position="209"/>
    </location>
</feature>